<keyword evidence="2" id="KW-1185">Reference proteome</keyword>
<dbReference type="EMBL" id="JAFIMU010000007">
    <property type="protein sequence ID" value="MBN8229346.1"/>
    <property type="molecule type" value="Genomic_DNA"/>
</dbReference>
<sequence length="139" mass="15608">MTNLPRCSEAELEVLKTMTEFMRTSVWTGPGWPVEQLLLRWQRVAETAGDYRGGIDDFIYALTHRDALEVVMEKCPPASADVLKRLVSASDEQFRAATQDDGGKALSQFRKPSGTNWWYSRRPSTGPLGTYLDTGKYGT</sequence>
<protein>
    <submittedName>
        <fullName evidence="1">Uncharacterized protein</fullName>
    </submittedName>
</protein>
<gene>
    <name evidence="1" type="ORF">JYK02_17695</name>
</gene>
<comment type="caution">
    <text evidence="1">The sequence shown here is derived from an EMBL/GenBank/DDBJ whole genome shotgun (WGS) entry which is preliminary data.</text>
</comment>
<name>A0ABS3DER5_9BACT</name>
<dbReference type="RefSeq" id="WP_207052529.1">
    <property type="nucleotide sequence ID" value="NZ_JAFIMU010000007.1"/>
</dbReference>
<evidence type="ECO:0000313" key="2">
    <source>
        <dbReference type="Proteomes" id="UP000664052"/>
    </source>
</evidence>
<dbReference type="Proteomes" id="UP000664052">
    <property type="component" value="Unassembled WGS sequence"/>
</dbReference>
<reference evidence="1 2" key="1">
    <citation type="submission" date="2021-02" db="EMBL/GenBank/DDBJ databases">
        <title>De Novo genome assembly of isolated myxobacteria.</title>
        <authorList>
            <person name="Stevens D.C."/>
        </authorList>
    </citation>
    <scope>NUCLEOTIDE SEQUENCE [LARGE SCALE GENOMIC DNA]</scope>
    <source>
        <strain evidence="1 2">ATCC 29039</strain>
    </source>
</reference>
<accession>A0ABS3DER5</accession>
<proteinExistence type="predicted"/>
<evidence type="ECO:0000313" key="1">
    <source>
        <dbReference type="EMBL" id="MBN8229346.1"/>
    </source>
</evidence>
<organism evidence="1 2">
    <name type="scientific">Corallococcus macrosporus</name>
    <dbReference type="NCBI Taxonomy" id="35"/>
    <lineage>
        <taxon>Bacteria</taxon>
        <taxon>Pseudomonadati</taxon>
        <taxon>Myxococcota</taxon>
        <taxon>Myxococcia</taxon>
        <taxon>Myxococcales</taxon>
        <taxon>Cystobacterineae</taxon>
        <taxon>Myxococcaceae</taxon>
        <taxon>Corallococcus</taxon>
    </lineage>
</organism>